<keyword evidence="2 11" id="KW-0690">Ribosome biogenesis</keyword>
<dbReference type="PANTHER" id="PTHR39156:SF1">
    <property type="entry name" value="RIBONUCLEASE M5"/>
    <property type="match status" value="1"/>
</dbReference>
<comment type="subcellular location">
    <subcellularLocation>
        <location evidence="11">Cytoplasm</location>
    </subcellularLocation>
</comment>
<dbReference type="GO" id="GO:0005737">
    <property type="term" value="C:cytoplasm"/>
    <property type="evidence" value="ECO:0007669"/>
    <property type="project" value="UniProtKB-SubCell"/>
</dbReference>
<organism evidence="14 15">
    <name type="scientific">Filifactor alocis (strain ATCC 35896 / CCUG 47790 / D40 B5)</name>
    <name type="common">Fusobacterium alocis</name>
    <dbReference type="NCBI Taxonomy" id="546269"/>
    <lineage>
        <taxon>Bacteria</taxon>
        <taxon>Bacillati</taxon>
        <taxon>Bacillota</taxon>
        <taxon>Clostridia</taxon>
        <taxon>Peptostreptococcales</taxon>
        <taxon>Filifactoraceae</taxon>
        <taxon>Filifactor</taxon>
    </lineage>
</organism>
<dbReference type="InterPro" id="IPR034141">
    <property type="entry name" value="TOPRIM_RNase_M5-like"/>
</dbReference>
<proteinExistence type="inferred from homology"/>
<dbReference type="Proteomes" id="UP000007468">
    <property type="component" value="Chromosome"/>
</dbReference>
<keyword evidence="5" id="KW-0479">Metal-binding</keyword>
<feature type="domain" description="Toprim" evidence="13">
    <location>
        <begin position="3"/>
        <end position="86"/>
    </location>
</feature>
<keyword evidence="6 11" id="KW-0699">rRNA-binding</keyword>
<evidence type="ECO:0000256" key="11">
    <source>
        <dbReference type="HAMAP-Rule" id="MF_01469"/>
    </source>
</evidence>
<dbReference type="InterPro" id="IPR025156">
    <property type="entry name" value="RNase_M5_C"/>
</dbReference>
<dbReference type="KEGG" id="faa:HMPREF0389_00516"/>
<evidence type="ECO:0000313" key="14">
    <source>
        <dbReference type="EMBL" id="EFE28599.1"/>
    </source>
</evidence>
<dbReference type="NCBIfam" id="TIGR00334">
    <property type="entry name" value="5S_RNA_mat_M5"/>
    <property type="match status" value="1"/>
</dbReference>
<dbReference type="Gene3D" id="3.40.1360.10">
    <property type="match status" value="1"/>
</dbReference>
<dbReference type="SMART" id="SM00493">
    <property type="entry name" value="TOPRIM"/>
    <property type="match status" value="1"/>
</dbReference>
<reference evidence="15" key="1">
    <citation type="submission" date="2010-12" db="EMBL/GenBank/DDBJ databases">
        <title>The genome sequence of Filifactor alocis strain ATCC 35896.</title>
        <authorList>
            <consortium name="The Broad Institute Genome Sequencing Platform"/>
            <person name="Ward D."/>
            <person name="Earl A."/>
            <person name="Feldgarden M."/>
            <person name="Young S.K."/>
            <person name="Gargeya S."/>
            <person name="Zeng Q."/>
            <person name="Alvarado L."/>
            <person name="Berlin A."/>
            <person name="Bochicchio J."/>
            <person name="Chapman S.B."/>
            <person name="Chen Z."/>
            <person name="Freedman E."/>
            <person name="Gellesch M."/>
            <person name="Goldberg J."/>
            <person name="Griggs A."/>
            <person name="Gujja S."/>
            <person name="Heilman E."/>
            <person name="Heiman D."/>
            <person name="Howarth C."/>
            <person name="Mehta T."/>
            <person name="Neiman D."/>
            <person name="Pearson M."/>
            <person name="Roberts A."/>
            <person name="Saif S."/>
            <person name="Shea T."/>
            <person name="Shenoy N."/>
            <person name="Sisk P."/>
            <person name="Stolte C."/>
            <person name="Sykes S."/>
            <person name="White J."/>
            <person name="Yandava C."/>
            <person name="Izard J."/>
            <person name="Blanton J.M."/>
            <person name="Baranova O.V."/>
            <person name="Tanner A.C."/>
            <person name="Dewhirst F.E."/>
            <person name="Haas B."/>
            <person name="Nusbaum C."/>
            <person name="Birren B."/>
        </authorList>
    </citation>
    <scope>NUCLEOTIDE SEQUENCE [LARGE SCALE GENOMIC DNA]</scope>
    <source>
        <strain evidence="15">ATCC 35896 / D40 B5</strain>
    </source>
</reference>
<evidence type="ECO:0000256" key="7">
    <source>
        <dbReference type="ARBA" id="ARBA00022759"/>
    </source>
</evidence>
<keyword evidence="15" id="KW-1185">Reference proteome</keyword>
<dbReference type="InterPro" id="IPR006171">
    <property type="entry name" value="TOPRIM_dom"/>
</dbReference>
<name>D6GSF8_FILAD</name>
<keyword evidence="8 11" id="KW-0378">Hydrolase</keyword>
<evidence type="ECO:0000256" key="12">
    <source>
        <dbReference type="NCBIfam" id="TIGR00334"/>
    </source>
</evidence>
<keyword evidence="10 11" id="KW-0694">RNA-binding</keyword>
<keyword evidence="9" id="KW-0460">Magnesium</keyword>
<dbReference type="HAMAP" id="MF_01469">
    <property type="entry name" value="RNase_M5"/>
    <property type="match status" value="1"/>
</dbReference>
<evidence type="ECO:0000313" key="15">
    <source>
        <dbReference type="Proteomes" id="UP000007468"/>
    </source>
</evidence>
<evidence type="ECO:0000256" key="8">
    <source>
        <dbReference type="ARBA" id="ARBA00022801"/>
    </source>
</evidence>
<dbReference type="EMBL" id="CP002390">
    <property type="protein sequence ID" value="EFE28599.1"/>
    <property type="molecule type" value="Genomic_DNA"/>
</dbReference>
<dbReference type="EC" id="3.1.26.8" evidence="11 12"/>
<dbReference type="Pfam" id="PF13331">
    <property type="entry name" value="DUF4093"/>
    <property type="match status" value="1"/>
</dbReference>
<dbReference type="GO" id="GO:0006364">
    <property type="term" value="P:rRNA processing"/>
    <property type="evidence" value="ECO:0007669"/>
    <property type="project" value="UniProtKB-UniRule"/>
</dbReference>
<evidence type="ECO:0000256" key="5">
    <source>
        <dbReference type="ARBA" id="ARBA00022723"/>
    </source>
</evidence>
<dbReference type="FunFam" id="3.40.1360.10:FF:000006">
    <property type="entry name" value="Ribonuclease M5"/>
    <property type="match status" value="1"/>
</dbReference>
<protein>
    <recommendedName>
        <fullName evidence="11 12">Ribonuclease M5</fullName>
        <ecNumber evidence="11 12">3.1.26.8</ecNumber>
    </recommendedName>
    <alternativeName>
        <fullName evidence="11">RNase M5</fullName>
    </alternativeName>
    <alternativeName>
        <fullName evidence="11">Ribosomal RNA terminal maturase M5</fullName>
    </alternativeName>
</protein>
<evidence type="ECO:0000256" key="2">
    <source>
        <dbReference type="ARBA" id="ARBA00022517"/>
    </source>
</evidence>
<keyword evidence="1 11" id="KW-0963">Cytoplasm</keyword>
<dbReference type="GO" id="GO:0046872">
    <property type="term" value="F:metal ion binding"/>
    <property type="evidence" value="ECO:0007669"/>
    <property type="project" value="UniProtKB-KW"/>
</dbReference>
<dbReference type="STRING" id="546269.HMPREF0389_00516"/>
<evidence type="ECO:0000256" key="10">
    <source>
        <dbReference type="ARBA" id="ARBA00022884"/>
    </source>
</evidence>
<comment type="function">
    <text evidence="11">Required for correct processing of both the 5' and 3' ends of 5S rRNA precursor. Cleaves both sides of a double-stranded region yielding mature 5S rRNA in one step.</text>
</comment>
<dbReference type="OrthoDB" id="9791329at2"/>
<evidence type="ECO:0000256" key="3">
    <source>
        <dbReference type="ARBA" id="ARBA00022552"/>
    </source>
</evidence>
<dbReference type="AlphaFoldDB" id="D6GSF8"/>
<keyword evidence="7 11" id="KW-0255">Endonuclease</keyword>
<dbReference type="InterPro" id="IPR004466">
    <property type="entry name" value="RNase_M5"/>
</dbReference>
<accession>D6GSF8</accession>
<sequence length="181" mass="20107">MIKEVIVVEGKDDITAVKRAVSAEVIATNGYGFPHFVKERIRKASETKGIIILTDPDYAGKKIRSEVAAIARNCKHAFITQEEGMKNGDIGVENASPDAIRKALNCARCETETESFEFTMNDLVQNNLIMGSGAKERRIAVGEALGIGYTNAKQFLSRLNHYGITRKEFDDEIEKVNQNLR</sequence>
<dbReference type="PROSITE" id="PS50880">
    <property type="entry name" value="TOPRIM"/>
    <property type="match status" value="1"/>
</dbReference>
<dbReference type="PANTHER" id="PTHR39156">
    <property type="entry name" value="RIBONUCLEASE M5"/>
    <property type="match status" value="1"/>
</dbReference>
<dbReference type="eggNOG" id="COG1658">
    <property type="taxonomic scope" value="Bacteria"/>
</dbReference>
<dbReference type="RefSeq" id="WP_014261796.1">
    <property type="nucleotide sequence ID" value="NC_016630.1"/>
</dbReference>
<gene>
    <name evidence="11 14" type="primary">rnmV</name>
    <name evidence="14" type="ordered locus">HMPREF0389_00516</name>
</gene>
<evidence type="ECO:0000256" key="4">
    <source>
        <dbReference type="ARBA" id="ARBA00022722"/>
    </source>
</evidence>
<evidence type="ECO:0000256" key="9">
    <source>
        <dbReference type="ARBA" id="ARBA00022842"/>
    </source>
</evidence>
<dbReference type="PATRIC" id="fig|546269.5.peg.134"/>
<evidence type="ECO:0000256" key="6">
    <source>
        <dbReference type="ARBA" id="ARBA00022730"/>
    </source>
</evidence>
<evidence type="ECO:0000259" key="13">
    <source>
        <dbReference type="PROSITE" id="PS50880"/>
    </source>
</evidence>
<comment type="catalytic activity">
    <reaction evidence="11">
        <text>Endonucleolytic cleavage of RNA, removing 21 and 42 nucleotides, respectively, from the 5'- and 3'-termini of a 5S-rRNA precursor.</text>
        <dbReference type="EC" id="3.1.26.8"/>
    </reaction>
</comment>
<comment type="similarity">
    <text evidence="11">Belongs to the ribonuclease M5 family.</text>
</comment>
<dbReference type="GO" id="GO:0043822">
    <property type="term" value="F:ribonuclease M5 activity"/>
    <property type="evidence" value="ECO:0007669"/>
    <property type="project" value="UniProtKB-UniRule"/>
</dbReference>
<keyword evidence="4 11" id="KW-0540">Nuclease</keyword>
<dbReference type="CDD" id="cd01027">
    <property type="entry name" value="TOPRIM_RNase_M5_like"/>
    <property type="match status" value="1"/>
</dbReference>
<evidence type="ECO:0000256" key="1">
    <source>
        <dbReference type="ARBA" id="ARBA00022490"/>
    </source>
</evidence>
<keyword evidence="3 11" id="KW-0698">rRNA processing</keyword>
<dbReference type="GO" id="GO:0019843">
    <property type="term" value="F:rRNA binding"/>
    <property type="evidence" value="ECO:0007669"/>
    <property type="project" value="UniProtKB-KW"/>
</dbReference>
<dbReference type="SUPFAM" id="SSF110455">
    <property type="entry name" value="Toprim domain"/>
    <property type="match status" value="1"/>
</dbReference>
<dbReference type="Pfam" id="PF01751">
    <property type="entry name" value="Toprim"/>
    <property type="match status" value="1"/>
</dbReference>